<accession>A0ABT7LZX7</accession>
<dbReference type="CDD" id="cd02440">
    <property type="entry name" value="AdoMet_MTases"/>
    <property type="match status" value="1"/>
</dbReference>
<reference evidence="4 5" key="1">
    <citation type="submission" date="2023-06" db="EMBL/GenBank/DDBJ databases">
        <title>Whole genome sequence of Oscillatoria calcuttensis NRMC-F 0142.</title>
        <authorList>
            <person name="Shakena Fathima T."/>
            <person name="Muralitharan G."/>
            <person name="Thajuddin N."/>
        </authorList>
    </citation>
    <scope>NUCLEOTIDE SEQUENCE [LARGE SCALE GENOMIC DNA]</scope>
    <source>
        <strain evidence="4 5">NRMC-F 0142</strain>
    </source>
</reference>
<keyword evidence="5" id="KW-1185">Reference proteome</keyword>
<dbReference type="InterPro" id="IPR041698">
    <property type="entry name" value="Methyltransf_25"/>
</dbReference>
<dbReference type="Proteomes" id="UP001230986">
    <property type="component" value="Unassembled WGS sequence"/>
</dbReference>
<dbReference type="Gene3D" id="3.40.50.150">
    <property type="entry name" value="Vaccinia Virus protein VP39"/>
    <property type="match status" value="1"/>
</dbReference>
<evidence type="ECO:0000256" key="1">
    <source>
        <dbReference type="ARBA" id="ARBA00022603"/>
    </source>
</evidence>
<dbReference type="GO" id="GO:0008168">
    <property type="term" value="F:methyltransferase activity"/>
    <property type="evidence" value="ECO:0007669"/>
    <property type="project" value="UniProtKB-KW"/>
</dbReference>
<dbReference type="PANTHER" id="PTHR43861:SF1">
    <property type="entry name" value="TRANS-ACONITATE 2-METHYLTRANSFERASE"/>
    <property type="match status" value="1"/>
</dbReference>
<dbReference type="RefSeq" id="WP_284476004.1">
    <property type="nucleotide sequence ID" value="NZ_JASVEJ010000034.1"/>
</dbReference>
<proteinExistence type="predicted"/>
<comment type="caution">
    <text evidence="4">The sequence shown here is derived from an EMBL/GenBank/DDBJ whole genome shotgun (WGS) entry which is preliminary data.</text>
</comment>
<dbReference type="GO" id="GO:0032259">
    <property type="term" value="P:methylation"/>
    <property type="evidence" value="ECO:0007669"/>
    <property type="project" value="UniProtKB-KW"/>
</dbReference>
<dbReference type="EC" id="2.1.-.-" evidence="4"/>
<dbReference type="PANTHER" id="PTHR43861">
    <property type="entry name" value="TRANS-ACONITATE 2-METHYLTRANSFERASE-RELATED"/>
    <property type="match status" value="1"/>
</dbReference>
<name>A0ABT7LZX7_9CYAN</name>
<dbReference type="SUPFAM" id="SSF53335">
    <property type="entry name" value="S-adenosyl-L-methionine-dependent methyltransferases"/>
    <property type="match status" value="1"/>
</dbReference>
<evidence type="ECO:0000313" key="4">
    <source>
        <dbReference type="EMBL" id="MDL5057566.1"/>
    </source>
</evidence>
<evidence type="ECO:0000259" key="3">
    <source>
        <dbReference type="Pfam" id="PF13649"/>
    </source>
</evidence>
<dbReference type="Gene3D" id="2.20.25.110">
    <property type="entry name" value="S-adenosyl-L-methionine-dependent methyltransferases"/>
    <property type="match status" value="1"/>
</dbReference>
<dbReference type="InterPro" id="IPR029063">
    <property type="entry name" value="SAM-dependent_MTases_sf"/>
</dbReference>
<keyword evidence="2 4" id="KW-0808">Transferase</keyword>
<dbReference type="EMBL" id="JASVEJ010000034">
    <property type="protein sequence ID" value="MDL5057566.1"/>
    <property type="molecule type" value="Genomic_DNA"/>
</dbReference>
<dbReference type="Pfam" id="PF13649">
    <property type="entry name" value="Methyltransf_25"/>
    <property type="match status" value="1"/>
</dbReference>
<evidence type="ECO:0000313" key="5">
    <source>
        <dbReference type="Proteomes" id="UP001230986"/>
    </source>
</evidence>
<sequence length="308" mass="35516">MSSINRYTDYDPWAWLYNQSEAQLAYQRFMPCLEKVLFPAIPKSAKILDLCCGTGQLSHQLTQRGYQVTGLDGSEQMLHYARENAPQVTFVLEDARNFHFETQFDAVLSTDSGLNHILSLEELQQVFQNVFNALKPNGLFLFDLGLEKRYRNIPVNDGELKEDYAWMVGETYDPLQKKGTFTITMFQPQSPSSSAQTHSRSQQIKRSIFNAVLRYLKPSILLNWVEKDWQRSDLTFSVKPYAQQEVQAALEAVGFTQVQVYKPTGKLSKSPEKRYAYFMACKPSFSETTQFQAQEKEPLIFYRDSKQA</sequence>
<keyword evidence="1 4" id="KW-0489">Methyltransferase</keyword>
<gene>
    <name evidence="4" type="ORF">QQ055_08870</name>
</gene>
<evidence type="ECO:0000256" key="2">
    <source>
        <dbReference type="ARBA" id="ARBA00022679"/>
    </source>
</evidence>
<protein>
    <submittedName>
        <fullName evidence="4">Class I SAM-dependent methyltransferase</fullName>
        <ecNumber evidence="4">2.1.-.-</ecNumber>
    </submittedName>
</protein>
<feature type="domain" description="Methyltransferase" evidence="3">
    <location>
        <begin position="47"/>
        <end position="138"/>
    </location>
</feature>
<organism evidence="4 5">
    <name type="scientific">Geitlerinema calcuttense NRMC-F 0142</name>
    <dbReference type="NCBI Taxonomy" id="2922238"/>
    <lineage>
        <taxon>Bacteria</taxon>
        <taxon>Bacillati</taxon>
        <taxon>Cyanobacteriota</taxon>
        <taxon>Cyanophyceae</taxon>
        <taxon>Geitlerinematales</taxon>
        <taxon>Geitlerinemataceae</taxon>
        <taxon>Geitlerinema</taxon>
    </lineage>
</organism>